<dbReference type="SUPFAM" id="SSF101874">
    <property type="entry name" value="YceI-like"/>
    <property type="match status" value="1"/>
</dbReference>
<organism evidence="3 4">
    <name type="scientific">Helicobacter fennelliae</name>
    <dbReference type="NCBI Taxonomy" id="215"/>
    <lineage>
        <taxon>Bacteria</taxon>
        <taxon>Pseudomonadati</taxon>
        <taxon>Campylobacterota</taxon>
        <taxon>Epsilonproteobacteria</taxon>
        <taxon>Campylobacterales</taxon>
        <taxon>Helicobacteraceae</taxon>
        <taxon>Helicobacter</taxon>
    </lineage>
</organism>
<dbReference type="AlphaFoldDB" id="A0A2X3DCP3"/>
<evidence type="ECO:0000313" key="3">
    <source>
        <dbReference type="EMBL" id="SQB97319.1"/>
    </source>
</evidence>
<reference evidence="3 4" key="1">
    <citation type="submission" date="2018-06" db="EMBL/GenBank/DDBJ databases">
        <authorList>
            <consortium name="Pathogen Informatics"/>
            <person name="Doyle S."/>
        </authorList>
    </citation>
    <scope>NUCLEOTIDE SEQUENCE [LARGE SCALE GENOMIC DNA]</scope>
    <source>
        <strain evidence="3 4">NCTC13102</strain>
    </source>
</reference>
<dbReference type="EMBL" id="UAWL01000006">
    <property type="protein sequence ID" value="SQB97319.1"/>
    <property type="molecule type" value="Genomic_DNA"/>
</dbReference>
<gene>
    <name evidence="3" type="ORF">NCTC13102_00049</name>
</gene>
<dbReference type="Pfam" id="PF04264">
    <property type="entry name" value="YceI"/>
    <property type="match status" value="1"/>
</dbReference>
<sequence>MKKAFCILFVFMGLLGLNAATIDTAGASAGFSAFKTAKKLKVDGTFDNITFKFGKKNDSIASTLEGASATMEAMKINLNDEAKNTSLKNSFFSQFKKDKKGRQLIKVTFRNVIEGENTGTILASVSMNGKSQKIPMQYTIQDGKIMAKGVIDVLDFGLSEAFAKLAKACKDLHEGLTWTQVEIYFTAPVK</sequence>
<keyword evidence="1" id="KW-0732">Signal</keyword>
<dbReference type="Gene3D" id="2.40.128.110">
    <property type="entry name" value="Lipid/polyisoprenoid-binding, YceI-like"/>
    <property type="match status" value="1"/>
</dbReference>
<feature type="signal peptide" evidence="1">
    <location>
        <begin position="1"/>
        <end position="19"/>
    </location>
</feature>
<evidence type="ECO:0000313" key="4">
    <source>
        <dbReference type="Proteomes" id="UP000250166"/>
    </source>
</evidence>
<dbReference type="Proteomes" id="UP000250166">
    <property type="component" value="Unassembled WGS sequence"/>
</dbReference>
<dbReference type="RefSeq" id="WP_112058158.1">
    <property type="nucleotide sequence ID" value="NZ_JAERIV010000009.1"/>
</dbReference>
<feature type="domain" description="Lipid/polyisoprenoid-binding YceI-like" evidence="2">
    <location>
        <begin position="21"/>
        <end position="160"/>
    </location>
</feature>
<protein>
    <submittedName>
        <fullName evidence="3">YceI-like domain protein</fullName>
    </submittedName>
</protein>
<proteinExistence type="predicted"/>
<evidence type="ECO:0000256" key="1">
    <source>
        <dbReference type="SAM" id="SignalP"/>
    </source>
</evidence>
<dbReference type="InterPro" id="IPR007372">
    <property type="entry name" value="Lipid/polyisoprenoid-bd_YceI"/>
</dbReference>
<feature type="chain" id="PRO_5015900113" evidence="1">
    <location>
        <begin position="20"/>
        <end position="190"/>
    </location>
</feature>
<name>A0A2X3DCP3_9HELI</name>
<evidence type="ECO:0000259" key="2">
    <source>
        <dbReference type="Pfam" id="PF04264"/>
    </source>
</evidence>
<dbReference type="InterPro" id="IPR036761">
    <property type="entry name" value="TTHA0802/YceI-like_sf"/>
</dbReference>
<accession>A0A2X3DCP3</accession>